<keyword evidence="1" id="KW-0472">Membrane</keyword>
<evidence type="ECO:0000313" key="3">
    <source>
        <dbReference type="Proteomes" id="UP001595530"/>
    </source>
</evidence>
<feature type="transmembrane region" description="Helical" evidence="1">
    <location>
        <begin position="65"/>
        <end position="84"/>
    </location>
</feature>
<keyword evidence="1" id="KW-1133">Transmembrane helix</keyword>
<protein>
    <submittedName>
        <fullName evidence="2">Uncharacterized protein</fullName>
    </submittedName>
</protein>
<name>A0ABV7F0E8_9BURK</name>
<keyword evidence="3" id="KW-1185">Reference proteome</keyword>
<dbReference type="EMBL" id="JBHRTP010000018">
    <property type="protein sequence ID" value="MFC3107624.1"/>
    <property type="molecule type" value="Genomic_DNA"/>
</dbReference>
<comment type="caution">
    <text evidence="2">The sequence shown here is derived from an EMBL/GenBank/DDBJ whole genome shotgun (WGS) entry which is preliminary data.</text>
</comment>
<accession>A0ABV7F0E8</accession>
<dbReference type="Proteomes" id="UP001595530">
    <property type="component" value="Unassembled WGS sequence"/>
</dbReference>
<keyword evidence="1" id="KW-0812">Transmembrane</keyword>
<evidence type="ECO:0000256" key="1">
    <source>
        <dbReference type="SAM" id="Phobius"/>
    </source>
</evidence>
<organism evidence="2 3">
    <name type="scientific">Undibacterium arcticum</name>
    <dbReference type="NCBI Taxonomy" id="1762892"/>
    <lineage>
        <taxon>Bacteria</taxon>
        <taxon>Pseudomonadati</taxon>
        <taxon>Pseudomonadota</taxon>
        <taxon>Betaproteobacteria</taxon>
        <taxon>Burkholderiales</taxon>
        <taxon>Oxalobacteraceae</taxon>
        <taxon>Undibacterium</taxon>
    </lineage>
</organism>
<gene>
    <name evidence="2" type="ORF">ACFOFO_06575</name>
</gene>
<sequence length="122" mass="13517">MAKKKTVPLVLLLTLSLLAGWLEYGPARESQYAATLLMMHAPMSLALIFVWFWLDAKERHFKTSVLLNISVSGLAIFALPYYLFKSRGGVGGSKAVFLSSLMFVATMTCYRVGTWLAHSPLS</sequence>
<evidence type="ECO:0000313" key="2">
    <source>
        <dbReference type="EMBL" id="MFC3107624.1"/>
    </source>
</evidence>
<reference evidence="3" key="1">
    <citation type="journal article" date="2019" name="Int. J. Syst. Evol. Microbiol.">
        <title>The Global Catalogue of Microorganisms (GCM) 10K type strain sequencing project: providing services to taxonomists for standard genome sequencing and annotation.</title>
        <authorList>
            <consortium name="The Broad Institute Genomics Platform"/>
            <consortium name="The Broad Institute Genome Sequencing Center for Infectious Disease"/>
            <person name="Wu L."/>
            <person name="Ma J."/>
        </authorList>
    </citation>
    <scope>NUCLEOTIDE SEQUENCE [LARGE SCALE GENOMIC DNA]</scope>
    <source>
        <strain evidence="3">KCTC 42986</strain>
    </source>
</reference>
<feature type="transmembrane region" description="Helical" evidence="1">
    <location>
        <begin position="32"/>
        <end position="53"/>
    </location>
</feature>
<feature type="transmembrane region" description="Helical" evidence="1">
    <location>
        <begin position="96"/>
        <end position="117"/>
    </location>
</feature>
<proteinExistence type="predicted"/>
<dbReference type="RefSeq" id="WP_390321678.1">
    <property type="nucleotide sequence ID" value="NZ_JBHRTP010000018.1"/>
</dbReference>